<keyword evidence="3" id="KW-1185">Reference proteome</keyword>
<dbReference type="EMBL" id="JAKRVY010000007">
    <property type="protein sequence ID" value="MCL9814456.1"/>
    <property type="molecule type" value="Genomic_DNA"/>
</dbReference>
<evidence type="ECO:0000313" key="3">
    <source>
        <dbReference type="Proteomes" id="UP001202674"/>
    </source>
</evidence>
<name>A0AAE3FSL1_9EURY</name>
<dbReference type="Proteomes" id="UP001202674">
    <property type="component" value="Unassembled WGS sequence"/>
</dbReference>
<accession>A0AAE3FSL1</accession>
<dbReference type="AlphaFoldDB" id="A0AAE3FSL1"/>
<dbReference type="RefSeq" id="WP_250597473.1">
    <property type="nucleotide sequence ID" value="NZ_JAKRVY010000007.1"/>
</dbReference>
<feature type="region of interest" description="Disordered" evidence="1">
    <location>
        <begin position="1"/>
        <end position="50"/>
    </location>
</feature>
<proteinExistence type="predicted"/>
<reference evidence="2 3" key="1">
    <citation type="journal article" date="2022" name="Syst. Appl. Microbiol.">
        <title>Natronocalculus amylovorans gen. nov., sp. nov., and Natranaeroarchaeum aerophilus sp. nov., dominant culturable amylolytic natronoarchaea from hypersaline soda lakes in southwestern Siberia.</title>
        <authorList>
            <person name="Sorokin D.Y."/>
            <person name="Elcheninov A.G."/>
            <person name="Khizhniak T.V."/>
            <person name="Koenen M."/>
            <person name="Bale N.J."/>
            <person name="Damste J.S.S."/>
            <person name="Kublanov I.V."/>
        </authorList>
    </citation>
    <scope>NUCLEOTIDE SEQUENCE [LARGE SCALE GENOMIC DNA]</scope>
    <source>
        <strain evidence="2 3">AArc-St1-1</strain>
    </source>
</reference>
<feature type="compositionally biased region" description="Polar residues" evidence="1">
    <location>
        <begin position="1"/>
        <end position="17"/>
    </location>
</feature>
<sequence>MPANTQTTRRAVRTTSETADRHATPATETPDSESAVPTEQTEASADAPAMFGSTEVVLPNLFDRNNELVTPDTE</sequence>
<organism evidence="2 3">
    <name type="scientific">Natranaeroarchaeum aerophilus</name>
    <dbReference type="NCBI Taxonomy" id="2917711"/>
    <lineage>
        <taxon>Archaea</taxon>
        <taxon>Methanobacteriati</taxon>
        <taxon>Methanobacteriota</taxon>
        <taxon>Stenosarchaea group</taxon>
        <taxon>Halobacteria</taxon>
        <taxon>Halobacteriales</taxon>
        <taxon>Natronoarchaeaceae</taxon>
        <taxon>Natranaeroarchaeum</taxon>
    </lineage>
</organism>
<comment type="caution">
    <text evidence="2">The sequence shown here is derived from an EMBL/GenBank/DDBJ whole genome shotgun (WGS) entry which is preliminary data.</text>
</comment>
<evidence type="ECO:0000313" key="2">
    <source>
        <dbReference type="EMBL" id="MCL9814456.1"/>
    </source>
</evidence>
<protein>
    <submittedName>
        <fullName evidence="2">Uncharacterized protein</fullName>
    </submittedName>
</protein>
<evidence type="ECO:0000256" key="1">
    <source>
        <dbReference type="SAM" id="MobiDB-lite"/>
    </source>
</evidence>
<gene>
    <name evidence="2" type="ORF">AArcSt11_12430</name>
</gene>